<dbReference type="GO" id="GO:0004784">
    <property type="term" value="F:superoxide dismutase activity"/>
    <property type="evidence" value="ECO:0007669"/>
    <property type="project" value="UniProtKB-EC"/>
</dbReference>
<dbReference type="AlphaFoldDB" id="A0A397J6E8"/>
<evidence type="ECO:0000313" key="10">
    <source>
        <dbReference type="Proteomes" id="UP000266861"/>
    </source>
</evidence>
<evidence type="ECO:0000256" key="2">
    <source>
        <dbReference type="ARBA" id="ARBA00022723"/>
    </source>
</evidence>
<organism evidence="9 10">
    <name type="scientific">Diversispora epigaea</name>
    <dbReference type="NCBI Taxonomy" id="1348612"/>
    <lineage>
        <taxon>Eukaryota</taxon>
        <taxon>Fungi</taxon>
        <taxon>Fungi incertae sedis</taxon>
        <taxon>Mucoromycota</taxon>
        <taxon>Glomeromycotina</taxon>
        <taxon>Glomeromycetes</taxon>
        <taxon>Diversisporales</taxon>
        <taxon>Diversisporaceae</taxon>
        <taxon>Diversispora</taxon>
    </lineage>
</organism>
<sequence length="157" mass="16756">MSKRKFVAKLLQDNPNVKAEGTVIFTQEKEKPTHIEVDIKGLTPGKHGFHIHEFGDNTNGCTSAGPHFNPFHKTHGAPSDENRHVGDLGNITVDSNGNAKTTIIDKEISLYGDNSIIGRTIIVHADEDDLGKGGHDLSPTTGNAGARLVCGVIGIAK</sequence>
<dbReference type="Pfam" id="PF00080">
    <property type="entry name" value="Sod_Cu"/>
    <property type="match status" value="1"/>
</dbReference>
<comment type="catalytic activity">
    <reaction evidence="7">
        <text>2 superoxide + 2 H(+) = H2O2 + O2</text>
        <dbReference type="Rhea" id="RHEA:20696"/>
        <dbReference type="ChEBI" id="CHEBI:15378"/>
        <dbReference type="ChEBI" id="CHEBI:15379"/>
        <dbReference type="ChEBI" id="CHEBI:16240"/>
        <dbReference type="ChEBI" id="CHEBI:18421"/>
        <dbReference type="EC" id="1.15.1.1"/>
    </reaction>
</comment>
<reference evidence="9 10" key="1">
    <citation type="submission" date="2018-08" db="EMBL/GenBank/DDBJ databases">
        <title>Genome and evolution of the arbuscular mycorrhizal fungus Diversispora epigaea (formerly Glomus versiforme) and its bacterial endosymbionts.</title>
        <authorList>
            <person name="Sun X."/>
            <person name="Fei Z."/>
            <person name="Harrison M."/>
        </authorList>
    </citation>
    <scope>NUCLEOTIDE SEQUENCE [LARGE SCALE GENOMIC DNA]</scope>
    <source>
        <strain evidence="9 10">IT104</strain>
    </source>
</reference>
<dbReference type="PROSITE" id="PS00087">
    <property type="entry name" value="SOD_CU_ZN_1"/>
    <property type="match status" value="1"/>
</dbReference>
<dbReference type="PRINTS" id="PR00068">
    <property type="entry name" value="CUZNDISMTASE"/>
</dbReference>
<dbReference type="Gene3D" id="2.60.40.200">
    <property type="entry name" value="Superoxide dismutase, copper/zinc binding domain"/>
    <property type="match status" value="1"/>
</dbReference>
<feature type="domain" description="Superoxide dismutase copper/zinc binding" evidence="8">
    <location>
        <begin position="20"/>
        <end position="153"/>
    </location>
</feature>
<dbReference type="OrthoDB" id="2015551at2759"/>
<comment type="cofactor">
    <cofactor evidence="7">
        <name>Cu cation</name>
        <dbReference type="ChEBI" id="CHEBI:23378"/>
    </cofactor>
    <text evidence="7">Binds 1 copper ion per subunit.</text>
</comment>
<dbReference type="CDD" id="cd00305">
    <property type="entry name" value="Cu-Zn_Superoxide_Dismutase"/>
    <property type="match status" value="1"/>
</dbReference>
<gene>
    <name evidence="9" type="ORF">Glove_134g255</name>
</gene>
<dbReference type="GO" id="GO:0005507">
    <property type="term" value="F:copper ion binding"/>
    <property type="evidence" value="ECO:0007669"/>
    <property type="project" value="InterPro"/>
</dbReference>
<evidence type="ECO:0000256" key="4">
    <source>
        <dbReference type="ARBA" id="ARBA00022862"/>
    </source>
</evidence>
<comment type="similarity">
    <text evidence="1 7">Belongs to the Cu-Zn superoxide dismutase family.</text>
</comment>
<comment type="function">
    <text evidence="7">Destroys radicals which are normally produced within the cells and which are toxic to biological systems.</text>
</comment>
<dbReference type="STRING" id="1348612.A0A397J6E8"/>
<keyword evidence="2 7" id="KW-0479">Metal-binding</keyword>
<dbReference type="InterPro" id="IPR024134">
    <property type="entry name" value="SOD_Cu/Zn_/chaperone"/>
</dbReference>
<name>A0A397J6E8_9GLOM</name>
<accession>A0A397J6E8</accession>
<dbReference type="InterPro" id="IPR018152">
    <property type="entry name" value="SOD_Cu/Zn_BS"/>
</dbReference>
<proteinExistence type="inferred from homology"/>
<dbReference type="InterPro" id="IPR001424">
    <property type="entry name" value="SOD_Cu_Zn_dom"/>
</dbReference>
<keyword evidence="6 7" id="KW-0186">Copper</keyword>
<comment type="cofactor">
    <cofactor evidence="7">
        <name>Zn(2+)</name>
        <dbReference type="ChEBI" id="CHEBI:29105"/>
    </cofactor>
    <text evidence="7">Binds 1 zinc ion per subunit.</text>
</comment>
<keyword evidence="5 7" id="KW-0560">Oxidoreductase</keyword>
<evidence type="ECO:0000256" key="3">
    <source>
        <dbReference type="ARBA" id="ARBA00022833"/>
    </source>
</evidence>
<evidence type="ECO:0000259" key="8">
    <source>
        <dbReference type="Pfam" id="PF00080"/>
    </source>
</evidence>
<evidence type="ECO:0000256" key="1">
    <source>
        <dbReference type="ARBA" id="ARBA00010457"/>
    </source>
</evidence>
<dbReference type="InterPro" id="IPR036423">
    <property type="entry name" value="SOD-like_Cu/Zn_dom_sf"/>
</dbReference>
<dbReference type="PANTHER" id="PTHR10003">
    <property type="entry name" value="SUPEROXIDE DISMUTASE CU-ZN -RELATED"/>
    <property type="match status" value="1"/>
</dbReference>
<evidence type="ECO:0000256" key="7">
    <source>
        <dbReference type="RuleBase" id="RU000393"/>
    </source>
</evidence>
<evidence type="ECO:0000313" key="9">
    <source>
        <dbReference type="EMBL" id="RHZ80633.1"/>
    </source>
</evidence>
<keyword evidence="3 7" id="KW-0862">Zinc</keyword>
<keyword evidence="10" id="KW-1185">Reference proteome</keyword>
<evidence type="ECO:0000256" key="5">
    <source>
        <dbReference type="ARBA" id="ARBA00023002"/>
    </source>
</evidence>
<comment type="caution">
    <text evidence="9">The sequence shown here is derived from an EMBL/GenBank/DDBJ whole genome shotgun (WGS) entry which is preliminary data.</text>
</comment>
<dbReference type="FunFam" id="2.60.40.200:FF:000001">
    <property type="entry name" value="Superoxide dismutase [Cu-Zn]"/>
    <property type="match status" value="1"/>
</dbReference>
<dbReference type="EMBL" id="PQFF01000125">
    <property type="protein sequence ID" value="RHZ80633.1"/>
    <property type="molecule type" value="Genomic_DNA"/>
</dbReference>
<protein>
    <recommendedName>
        <fullName evidence="7">Superoxide dismutase [Cu-Zn]</fullName>
        <ecNumber evidence="7">1.15.1.1</ecNumber>
    </recommendedName>
</protein>
<dbReference type="PROSITE" id="PS00332">
    <property type="entry name" value="SOD_CU_ZN_2"/>
    <property type="match status" value="1"/>
</dbReference>
<dbReference type="SUPFAM" id="SSF49329">
    <property type="entry name" value="Cu,Zn superoxide dismutase-like"/>
    <property type="match status" value="1"/>
</dbReference>
<dbReference type="EC" id="1.15.1.1" evidence="7"/>
<keyword evidence="4" id="KW-0049">Antioxidant</keyword>
<evidence type="ECO:0000256" key="6">
    <source>
        <dbReference type="ARBA" id="ARBA00023008"/>
    </source>
</evidence>
<dbReference type="Proteomes" id="UP000266861">
    <property type="component" value="Unassembled WGS sequence"/>
</dbReference>